<organism evidence="3 4">
    <name type="scientific">Podila minutissima</name>
    <dbReference type="NCBI Taxonomy" id="64525"/>
    <lineage>
        <taxon>Eukaryota</taxon>
        <taxon>Fungi</taxon>
        <taxon>Fungi incertae sedis</taxon>
        <taxon>Mucoromycota</taxon>
        <taxon>Mortierellomycotina</taxon>
        <taxon>Mortierellomycetes</taxon>
        <taxon>Mortierellales</taxon>
        <taxon>Mortierellaceae</taxon>
        <taxon>Podila</taxon>
    </lineage>
</organism>
<protein>
    <submittedName>
        <fullName evidence="3">Uncharacterized protein</fullName>
    </submittedName>
</protein>
<feature type="region of interest" description="Disordered" evidence="1">
    <location>
        <begin position="117"/>
        <end position="148"/>
    </location>
</feature>
<feature type="chain" id="PRO_5040190503" evidence="2">
    <location>
        <begin position="36"/>
        <end position="257"/>
    </location>
</feature>
<dbReference type="Proteomes" id="UP000696485">
    <property type="component" value="Unassembled WGS sequence"/>
</dbReference>
<sequence>MHKSTPQLAIKTLFTPTSLVCLLALSLCTPTSTTALPIQRQSSSSPQSASAESIDSPFRIVARPITIQVELLNNNEARLIDQTEQLEQRYRQQQQPHHSSTVDDQIRLALLVQEQDQLEREQQDRDQLLDNEEEAQEAQNPETRRREQEALGLWMSDAEIEALSQGTDEEGACNGSECAQEFDLFAGEFQEERNEEVVAEAKEGVHSSTLTPRSLAPEEFKLAALPTEEEMLQWPIVNQAMFLDREDETQDYYDEQA</sequence>
<dbReference type="AlphaFoldDB" id="A0A9P5VKT0"/>
<proteinExistence type="predicted"/>
<gene>
    <name evidence="3" type="ORF">BG006_007343</name>
</gene>
<evidence type="ECO:0000313" key="4">
    <source>
        <dbReference type="Proteomes" id="UP000696485"/>
    </source>
</evidence>
<keyword evidence="4" id="KW-1185">Reference proteome</keyword>
<dbReference type="EMBL" id="JAAAUY010000461">
    <property type="protein sequence ID" value="KAF9329599.1"/>
    <property type="molecule type" value="Genomic_DNA"/>
</dbReference>
<reference evidence="3" key="1">
    <citation type="journal article" date="2020" name="Fungal Divers.">
        <title>Resolving the Mortierellaceae phylogeny through synthesis of multi-gene phylogenetics and phylogenomics.</title>
        <authorList>
            <person name="Vandepol N."/>
            <person name="Liber J."/>
            <person name="Desiro A."/>
            <person name="Na H."/>
            <person name="Kennedy M."/>
            <person name="Barry K."/>
            <person name="Grigoriev I.V."/>
            <person name="Miller A.N."/>
            <person name="O'Donnell K."/>
            <person name="Stajich J.E."/>
            <person name="Bonito G."/>
        </authorList>
    </citation>
    <scope>NUCLEOTIDE SEQUENCE</scope>
    <source>
        <strain evidence="3">NVP1</strain>
    </source>
</reference>
<evidence type="ECO:0000256" key="2">
    <source>
        <dbReference type="SAM" id="SignalP"/>
    </source>
</evidence>
<feature type="signal peptide" evidence="2">
    <location>
        <begin position="1"/>
        <end position="35"/>
    </location>
</feature>
<evidence type="ECO:0000313" key="3">
    <source>
        <dbReference type="EMBL" id="KAF9329599.1"/>
    </source>
</evidence>
<name>A0A9P5VKT0_9FUNG</name>
<keyword evidence="2" id="KW-0732">Signal</keyword>
<feature type="compositionally biased region" description="Basic and acidic residues" evidence="1">
    <location>
        <begin position="117"/>
        <end position="128"/>
    </location>
</feature>
<accession>A0A9P5VKT0</accession>
<evidence type="ECO:0000256" key="1">
    <source>
        <dbReference type="SAM" id="MobiDB-lite"/>
    </source>
</evidence>
<comment type="caution">
    <text evidence="3">The sequence shown here is derived from an EMBL/GenBank/DDBJ whole genome shotgun (WGS) entry which is preliminary data.</text>
</comment>